<protein>
    <submittedName>
        <fullName evidence="1">EG45-like domain containing protein</fullName>
    </submittedName>
</protein>
<dbReference type="InterPro" id="IPR036908">
    <property type="entry name" value="RlpA-like_sf"/>
</dbReference>
<sequence>MYVHTHAAWACYGYQEMGTMVAAASDVIWDNHTACGRNYRVTCTGPTNEGESQPVKGPVLLSLKLLITALQLVVRPPLISLKKLYLLKQI</sequence>
<reference evidence="1 2" key="2">
    <citation type="journal article" date="2017" name="Nature">
        <title>The Apostasia genome and the evolution of orchids.</title>
        <authorList>
            <person name="Zhang G.Q."/>
            <person name="Liu K.W."/>
            <person name="Li Z."/>
            <person name="Lohaus R."/>
            <person name="Hsiao Y.Y."/>
            <person name="Niu S.C."/>
            <person name="Wang J.Y."/>
            <person name="Lin Y.C."/>
            <person name="Xu Q."/>
            <person name="Chen L.J."/>
            <person name="Yoshida K."/>
            <person name="Fujiwara S."/>
            <person name="Wang Z.W."/>
            <person name="Zhang Y.Q."/>
            <person name="Mitsuda N."/>
            <person name="Wang M."/>
            <person name="Liu G.H."/>
            <person name="Pecoraro L."/>
            <person name="Huang H.X."/>
            <person name="Xiao X.J."/>
            <person name="Lin M."/>
            <person name="Wu X.Y."/>
            <person name="Wu W.L."/>
            <person name="Chen Y.Y."/>
            <person name="Chang S.B."/>
            <person name="Sakamoto S."/>
            <person name="Ohme-Takagi M."/>
            <person name="Yagi M."/>
            <person name="Zeng S.J."/>
            <person name="Shen C.Y."/>
            <person name="Yeh C.M."/>
            <person name="Luo Y.B."/>
            <person name="Tsai W.C."/>
            <person name="Van de Peer Y."/>
            <person name="Liu Z.J."/>
        </authorList>
    </citation>
    <scope>NUCLEOTIDE SEQUENCE [LARGE SCALE GENOMIC DNA]</scope>
    <source>
        <tissue evidence="1">The whole plant</tissue>
    </source>
</reference>
<dbReference type="PANTHER" id="PTHR47295">
    <property type="entry name" value="EG45-LIKE DOMAIN CONTAINING PROTEIN 1-RELATED"/>
    <property type="match status" value="1"/>
</dbReference>
<keyword evidence="2" id="KW-1185">Reference proteome</keyword>
<accession>A0A2I0XCE3</accession>
<gene>
    <name evidence="1" type="primary">CjBAp12</name>
    <name evidence="1" type="ORF">MA16_Dca003316</name>
</gene>
<organism evidence="1 2">
    <name type="scientific">Dendrobium catenatum</name>
    <dbReference type="NCBI Taxonomy" id="906689"/>
    <lineage>
        <taxon>Eukaryota</taxon>
        <taxon>Viridiplantae</taxon>
        <taxon>Streptophyta</taxon>
        <taxon>Embryophyta</taxon>
        <taxon>Tracheophyta</taxon>
        <taxon>Spermatophyta</taxon>
        <taxon>Magnoliopsida</taxon>
        <taxon>Liliopsida</taxon>
        <taxon>Asparagales</taxon>
        <taxon>Orchidaceae</taxon>
        <taxon>Epidendroideae</taxon>
        <taxon>Malaxideae</taxon>
        <taxon>Dendrobiinae</taxon>
        <taxon>Dendrobium</taxon>
    </lineage>
</organism>
<evidence type="ECO:0000313" key="2">
    <source>
        <dbReference type="Proteomes" id="UP000233837"/>
    </source>
</evidence>
<proteinExistence type="predicted"/>
<dbReference type="AlphaFoldDB" id="A0A2I0XCE3"/>
<name>A0A2I0XCE3_9ASPA</name>
<dbReference type="SUPFAM" id="SSF50685">
    <property type="entry name" value="Barwin-like endoglucanases"/>
    <property type="match status" value="1"/>
</dbReference>
<dbReference type="GO" id="GO:0009627">
    <property type="term" value="P:systemic acquired resistance"/>
    <property type="evidence" value="ECO:0007669"/>
    <property type="project" value="InterPro"/>
</dbReference>
<dbReference type="Gene3D" id="2.40.40.10">
    <property type="entry name" value="RlpA-like domain"/>
    <property type="match status" value="1"/>
</dbReference>
<dbReference type="PANTHER" id="PTHR47295:SF14">
    <property type="entry name" value="OS06G0688300 PROTEIN"/>
    <property type="match status" value="1"/>
</dbReference>
<dbReference type="InterPro" id="IPR044206">
    <property type="entry name" value="EGC1/2"/>
</dbReference>
<dbReference type="GO" id="GO:0048046">
    <property type="term" value="C:apoplast"/>
    <property type="evidence" value="ECO:0007669"/>
    <property type="project" value="InterPro"/>
</dbReference>
<reference evidence="1 2" key="1">
    <citation type="journal article" date="2016" name="Sci. Rep.">
        <title>The Dendrobium catenatum Lindl. genome sequence provides insights into polysaccharide synthase, floral development and adaptive evolution.</title>
        <authorList>
            <person name="Zhang G.Q."/>
            <person name="Xu Q."/>
            <person name="Bian C."/>
            <person name="Tsai W.C."/>
            <person name="Yeh C.M."/>
            <person name="Liu K.W."/>
            <person name="Yoshida K."/>
            <person name="Zhang L.S."/>
            <person name="Chang S.B."/>
            <person name="Chen F."/>
            <person name="Shi Y."/>
            <person name="Su Y.Y."/>
            <person name="Zhang Y.Q."/>
            <person name="Chen L.J."/>
            <person name="Yin Y."/>
            <person name="Lin M."/>
            <person name="Huang H."/>
            <person name="Deng H."/>
            <person name="Wang Z.W."/>
            <person name="Zhu S.L."/>
            <person name="Zhao X."/>
            <person name="Deng C."/>
            <person name="Niu S.C."/>
            <person name="Huang J."/>
            <person name="Wang M."/>
            <person name="Liu G.H."/>
            <person name="Yang H.J."/>
            <person name="Xiao X.J."/>
            <person name="Hsiao Y.Y."/>
            <person name="Wu W.L."/>
            <person name="Chen Y.Y."/>
            <person name="Mitsuda N."/>
            <person name="Ohme-Takagi M."/>
            <person name="Luo Y.B."/>
            <person name="Van de Peer Y."/>
            <person name="Liu Z.J."/>
        </authorList>
    </citation>
    <scope>NUCLEOTIDE SEQUENCE [LARGE SCALE GENOMIC DNA]</scope>
    <source>
        <tissue evidence="1">The whole plant</tissue>
    </source>
</reference>
<evidence type="ECO:0000313" key="1">
    <source>
        <dbReference type="EMBL" id="PKU85575.1"/>
    </source>
</evidence>
<dbReference type="EMBL" id="KZ501977">
    <property type="protein sequence ID" value="PKU85575.1"/>
    <property type="molecule type" value="Genomic_DNA"/>
</dbReference>
<dbReference type="Proteomes" id="UP000233837">
    <property type="component" value="Unassembled WGS sequence"/>
</dbReference>